<dbReference type="Pfam" id="PF00085">
    <property type="entry name" value="Thioredoxin"/>
    <property type="match status" value="1"/>
</dbReference>
<organism evidence="4 5">
    <name type="scientific">Amphimedon queenslandica</name>
    <name type="common">Sponge</name>
    <dbReference type="NCBI Taxonomy" id="400682"/>
    <lineage>
        <taxon>Eukaryota</taxon>
        <taxon>Metazoa</taxon>
        <taxon>Porifera</taxon>
        <taxon>Demospongiae</taxon>
        <taxon>Heteroscleromorpha</taxon>
        <taxon>Haplosclerida</taxon>
        <taxon>Niphatidae</taxon>
        <taxon>Amphimedon</taxon>
    </lineage>
</organism>
<dbReference type="PANTHER" id="PTHR46295">
    <property type="entry name" value="ENDOPLASMIC RETICULUM RESIDENT PROTEIN 44"/>
    <property type="match status" value="1"/>
</dbReference>
<dbReference type="GO" id="GO:0006457">
    <property type="term" value="P:protein folding"/>
    <property type="evidence" value="ECO:0007669"/>
    <property type="project" value="TreeGrafter"/>
</dbReference>
<proteinExistence type="predicted"/>
<dbReference type="GO" id="GO:0005793">
    <property type="term" value="C:endoplasmic reticulum-Golgi intermediate compartment"/>
    <property type="evidence" value="ECO:0007669"/>
    <property type="project" value="TreeGrafter"/>
</dbReference>
<dbReference type="GO" id="GO:0003756">
    <property type="term" value="F:protein disulfide isomerase activity"/>
    <property type="evidence" value="ECO:0007669"/>
    <property type="project" value="TreeGrafter"/>
</dbReference>
<dbReference type="AlphaFoldDB" id="A0AAN0JFE6"/>
<feature type="chain" id="PRO_5042881662" description="Thioredoxin domain-containing protein" evidence="2">
    <location>
        <begin position="26"/>
        <end position="413"/>
    </location>
</feature>
<evidence type="ECO:0000313" key="4">
    <source>
        <dbReference type="EnsemblMetazoa" id="XP_019855521.1"/>
    </source>
</evidence>
<dbReference type="PROSITE" id="PS51352">
    <property type="entry name" value="THIOREDOXIN_2"/>
    <property type="match status" value="1"/>
</dbReference>
<evidence type="ECO:0000259" key="3">
    <source>
        <dbReference type="PROSITE" id="PS51352"/>
    </source>
</evidence>
<evidence type="ECO:0000313" key="5">
    <source>
        <dbReference type="Proteomes" id="UP000007879"/>
    </source>
</evidence>
<sequence>MAVVSHSLGLIFILFLEFLACNGDAEFLSRSNMEQFKAGKKLMLINFYADWCRYSAALKPVYDKAADQVAAETNEAVLVKVDCERDRIFCMQDFRITKYPTIKIIRNGELIRKEYRGQRTVEALVSFVKKQIESPVHFVSNYAAALEKVEGNTKAAIGFFATNESIEYQNFNKIAFSLKDECRFFAIISSDTSAPQLTFREQSGSTDQQFNGDMTSHQAVQSWLSEHCIPLVREITFQNGEELTEEGLPFFILFYHPDNPDIKAVFKRRVEEELLRHKGSVNFVTADGIKFAHPLSHLGKSKKDLPVLAIDSFRHMYIFPNFNDIHVPGALNQFVEDLHSGKLHREFHHGPDVSFDSILRVLHQNSTFQYQPRQPPKEEQKRDSGDTQQPPESTFKKLKPANSRYSFVDHDEL</sequence>
<protein>
    <recommendedName>
        <fullName evidence="3">Thioredoxin domain-containing protein</fullName>
    </recommendedName>
</protein>
<reference evidence="4" key="2">
    <citation type="submission" date="2024-06" db="UniProtKB">
        <authorList>
            <consortium name="EnsemblMetazoa"/>
        </authorList>
    </citation>
    <scope>IDENTIFICATION</scope>
</reference>
<dbReference type="Gene3D" id="3.40.30.10">
    <property type="entry name" value="Glutaredoxin"/>
    <property type="match status" value="3"/>
</dbReference>
<keyword evidence="5" id="KW-1185">Reference proteome</keyword>
<dbReference type="InterPro" id="IPR036249">
    <property type="entry name" value="Thioredoxin-like_sf"/>
</dbReference>
<keyword evidence="2" id="KW-0732">Signal</keyword>
<dbReference type="PANTHER" id="PTHR46295:SF1">
    <property type="entry name" value="ENDOPLASMIC RETICULUM RESIDENT PROTEIN 44"/>
    <property type="match status" value="1"/>
</dbReference>
<feature type="region of interest" description="Disordered" evidence="1">
    <location>
        <begin position="367"/>
        <end position="413"/>
    </location>
</feature>
<reference evidence="5" key="1">
    <citation type="journal article" date="2010" name="Nature">
        <title>The Amphimedon queenslandica genome and the evolution of animal complexity.</title>
        <authorList>
            <person name="Srivastava M."/>
            <person name="Simakov O."/>
            <person name="Chapman J."/>
            <person name="Fahey B."/>
            <person name="Gauthier M.E."/>
            <person name="Mitros T."/>
            <person name="Richards G.S."/>
            <person name="Conaco C."/>
            <person name="Dacre M."/>
            <person name="Hellsten U."/>
            <person name="Larroux C."/>
            <person name="Putnam N.H."/>
            <person name="Stanke M."/>
            <person name="Adamska M."/>
            <person name="Darling A."/>
            <person name="Degnan S.M."/>
            <person name="Oakley T.H."/>
            <person name="Plachetzki D.C."/>
            <person name="Zhai Y."/>
            <person name="Adamski M."/>
            <person name="Calcino A."/>
            <person name="Cummins S.F."/>
            <person name="Goodstein D.M."/>
            <person name="Harris C."/>
            <person name="Jackson D.J."/>
            <person name="Leys S.P."/>
            <person name="Shu S."/>
            <person name="Woodcroft B.J."/>
            <person name="Vervoort M."/>
            <person name="Kosik K.S."/>
            <person name="Manning G."/>
            <person name="Degnan B.M."/>
            <person name="Rokhsar D.S."/>
        </authorList>
    </citation>
    <scope>NUCLEOTIDE SEQUENCE [LARGE SCALE GENOMIC DNA]</scope>
</reference>
<dbReference type="KEGG" id="aqu:100640805"/>
<evidence type="ECO:0000256" key="1">
    <source>
        <dbReference type="SAM" id="MobiDB-lite"/>
    </source>
</evidence>
<gene>
    <name evidence="4" type="primary">100640805</name>
</gene>
<dbReference type="InterPro" id="IPR013766">
    <property type="entry name" value="Thioredoxin_domain"/>
</dbReference>
<name>A0AAN0JFE6_AMPQE</name>
<dbReference type="GO" id="GO:0005789">
    <property type="term" value="C:endoplasmic reticulum membrane"/>
    <property type="evidence" value="ECO:0007669"/>
    <property type="project" value="TreeGrafter"/>
</dbReference>
<dbReference type="Proteomes" id="UP000007879">
    <property type="component" value="Unassembled WGS sequence"/>
</dbReference>
<evidence type="ECO:0000256" key="2">
    <source>
        <dbReference type="SAM" id="SignalP"/>
    </source>
</evidence>
<feature type="signal peptide" evidence="2">
    <location>
        <begin position="1"/>
        <end position="25"/>
    </location>
</feature>
<dbReference type="InterPro" id="IPR052643">
    <property type="entry name" value="ERP44"/>
</dbReference>
<accession>A0AAN0JFE6</accession>
<feature type="compositionally biased region" description="Basic and acidic residues" evidence="1">
    <location>
        <begin position="375"/>
        <end position="385"/>
    </location>
</feature>
<dbReference type="Pfam" id="PF13848">
    <property type="entry name" value="Thioredoxin_6"/>
    <property type="match status" value="1"/>
</dbReference>
<dbReference type="SUPFAM" id="SSF52833">
    <property type="entry name" value="Thioredoxin-like"/>
    <property type="match status" value="3"/>
</dbReference>
<feature type="domain" description="Thioredoxin" evidence="3">
    <location>
        <begin position="6"/>
        <end position="133"/>
    </location>
</feature>
<dbReference type="EnsemblMetazoa" id="XM_019999962.1">
    <property type="protein sequence ID" value="XP_019855521.1"/>
    <property type="gene ID" value="LOC100640805"/>
</dbReference>